<accession>A0A5N4AME7</accession>
<dbReference type="AlphaFoldDB" id="A0A5N4AME7"/>
<evidence type="ECO:0000313" key="2">
    <source>
        <dbReference type="Proteomes" id="UP000327044"/>
    </source>
</evidence>
<organism evidence="1 2">
    <name type="scientific">Photinus pyralis</name>
    <name type="common">Common eastern firefly</name>
    <name type="synonym">Lampyris pyralis</name>
    <dbReference type="NCBI Taxonomy" id="7054"/>
    <lineage>
        <taxon>Eukaryota</taxon>
        <taxon>Metazoa</taxon>
        <taxon>Ecdysozoa</taxon>
        <taxon>Arthropoda</taxon>
        <taxon>Hexapoda</taxon>
        <taxon>Insecta</taxon>
        <taxon>Pterygota</taxon>
        <taxon>Neoptera</taxon>
        <taxon>Endopterygota</taxon>
        <taxon>Coleoptera</taxon>
        <taxon>Polyphaga</taxon>
        <taxon>Elateriformia</taxon>
        <taxon>Elateroidea</taxon>
        <taxon>Lampyridae</taxon>
        <taxon>Lampyrinae</taxon>
        <taxon>Photinus</taxon>
    </lineage>
</organism>
<reference evidence="1 2" key="1">
    <citation type="journal article" date="2018" name="Elife">
        <title>Firefly genomes illuminate parallel origins of bioluminescence in beetles.</title>
        <authorList>
            <person name="Fallon T.R."/>
            <person name="Lower S.E."/>
            <person name="Chang C.H."/>
            <person name="Bessho-Uehara M."/>
            <person name="Martin G.J."/>
            <person name="Bewick A.J."/>
            <person name="Behringer M."/>
            <person name="Debat H.J."/>
            <person name="Wong I."/>
            <person name="Day J.C."/>
            <person name="Suvorov A."/>
            <person name="Silva C.J."/>
            <person name="Stanger-Hall K.F."/>
            <person name="Hall D.W."/>
            <person name="Schmitz R.J."/>
            <person name="Nelson D.R."/>
            <person name="Lewis S.M."/>
            <person name="Shigenobu S."/>
            <person name="Bybee S.M."/>
            <person name="Larracuente A.M."/>
            <person name="Oba Y."/>
            <person name="Weng J.K."/>
        </authorList>
    </citation>
    <scope>NUCLEOTIDE SEQUENCE [LARGE SCALE GENOMIC DNA]</scope>
    <source>
        <strain evidence="1">1611_PpyrPB1</strain>
        <tissue evidence="1">Whole body</tissue>
    </source>
</reference>
<gene>
    <name evidence="1" type="ORF">PPYR_09477</name>
</gene>
<sequence>MHILFLPVGLQKIMGSFLRQSKSEICIIARWLSIFPLEKAVKLTFNSKISTTYGKVGKYRYTHFLIITLYANNISEKLRFIIQCTQTAHIMWITTIMIRDKTLPYFECFFPSTER</sequence>
<keyword evidence="2" id="KW-1185">Reference proteome</keyword>
<dbReference type="Proteomes" id="UP000327044">
    <property type="component" value="Unassembled WGS sequence"/>
</dbReference>
<dbReference type="InParanoid" id="A0A5N4AME7"/>
<name>A0A5N4AME7_PHOPY</name>
<proteinExistence type="predicted"/>
<evidence type="ECO:0000313" key="1">
    <source>
        <dbReference type="EMBL" id="KAB0798484.1"/>
    </source>
</evidence>
<protein>
    <submittedName>
        <fullName evidence="1">Uncharacterized protein</fullName>
    </submittedName>
</protein>
<comment type="caution">
    <text evidence="1">The sequence shown here is derived from an EMBL/GenBank/DDBJ whole genome shotgun (WGS) entry which is preliminary data.</text>
</comment>
<dbReference type="EMBL" id="VVIM01000006">
    <property type="protein sequence ID" value="KAB0798484.1"/>
    <property type="molecule type" value="Genomic_DNA"/>
</dbReference>